<gene>
    <name evidence="1" type="ORF">HRJ53_08860</name>
</gene>
<dbReference type="EMBL" id="JACDQQ010000858">
    <property type="protein sequence ID" value="MBA0085093.1"/>
    <property type="molecule type" value="Genomic_DNA"/>
</dbReference>
<dbReference type="Proteomes" id="UP000567293">
    <property type="component" value="Unassembled WGS sequence"/>
</dbReference>
<evidence type="ECO:0000313" key="2">
    <source>
        <dbReference type="Proteomes" id="UP000567293"/>
    </source>
</evidence>
<comment type="caution">
    <text evidence="1">The sequence shown here is derived from an EMBL/GenBank/DDBJ whole genome shotgun (WGS) entry which is preliminary data.</text>
</comment>
<organism evidence="1 2">
    <name type="scientific">Candidatus Acidiferrum panamense</name>
    <dbReference type="NCBI Taxonomy" id="2741543"/>
    <lineage>
        <taxon>Bacteria</taxon>
        <taxon>Pseudomonadati</taxon>
        <taxon>Acidobacteriota</taxon>
        <taxon>Terriglobia</taxon>
        <taxon>Candidatus Acidiferrales</taxon>
        <taxon>Candidatus Acidiferrum</taxon>
    </lineage>
</organism>
<dbReference type="AlphaFoldDB" id="A0A7V8SWN2"/>
<evidence type="ECO:0000313" key="1">
    <source>
        <dbReference type="EMBL" id="MBA0085093.1"/>
    </source>
</evidence>
<keyword evidence="2" id="KW-1185">Reference proteome</keyword>
<sequence>MDAEVKKVRKRGGRRGIQKALNTLMRKVDDVTPEVAVKIVAAAIAWEKVKARIESDANEFDPDQL</sequence>
<protein>
    <submittedName>
        <fullName evidence="1">Uncharacterized protein</fullName>
    </submittedName>
</protein>
<accession>A0A7V8SWN2</accession>
<proteinExistence type="predicted"/>
<reference evidence="1" key="1">
    <citation type="submission" date="2020-06" db="EMBL/GenBank/DDBJ databases">
        <title>Legume-microbial interactions unlock mineral nutrients during tropical forest succession.</title>
        <authorList>
            <person name="Epihov D.Z."/>
        </authorList>
    </citation>
    <scope>NUCLEOTIDE SEQUENCE [LARGE SCALE GENOMIC DNA]</scope>
    <source>
        <strain evidence="1">Pan2503</strain>
    </source>
</reference>
<name>A0A7V8SWN2_9BACT</name>